<gene>
    <name evidence="2" type="ORF">SAMN05421751_11185</name>
</gene>
<organism evidence="2 3">
    <name type="scientific">Jhaorihella thermophila</name>
    <dbReference type="NCBI Taxonomy" id="488547"/>
    <lineage>
        <taxon>Bacteria</taxon>
        <taxon>Pseudomonadati</taxon>
        <taxon>Pseudomonadota</taxon>
        <taxon>Alphaproteobacteria</taxon>
        <taxon>Rhodobacterales</taxon>
        <taxon>Paracoccaceae</taxon>
        <taxon>Jhaorihella</taxon>
    </lineage>
</organism>
<reference evidence="2 3" key="1">
    <citation type="submission" date="2016-10" db="EMBL/GenBank/DDBJ databases">
        <authorList>
            <person name="de Groot N.N."/>
        </authorList>
    </citation>
    <scope>NUCLEOTIDE SEQUENCE [LARGE SCALE GENOMIC DNA]</scope>
    <source>
        <strain evidence="2 3">DSM 23413</strain>
    </source>
</reference>
<evidence type="ECO:0000313" key="2">
    <source>
        <dbReference type="EMBL" id="SEG12130.1"/>
    </source>
</evidence>
<dbReference type="EMBL" id="FNVD01000011">
    <property type="protein sequence ID" value="SEG12130.1"/>
    <property type="molecule type" value="Genomic_DNA"/>
</dbReference>
<evidence type="ECO:0000256" key="1">
    <source>
        <dbReference type="SAM" id="SignalP"/>
    </source>
</evidence>
<feature type="signal peptide" evidence="1">
    <location>
        <begin position="1"/>
        <end position="22"/>
    </location>
</feature>
<evidence type="ECO:0000313" key="3">
    <source>
        <dbReference type="Proteomes" id="UP000236742"/>
    </source>
</evidence>
<proteinExistence type="predicted"/>
<name>A0A1H5XL25_9RHOB</name>
<keyword evidence="1" id="KW-0732">Signal</keyword>
<protein>
    <recommendedName>
        <fullName evidence="4">YHS domain-containing protein</fullName>
    </recommendedName>
</protein>
<dbReference type="AlphaFoldDB" id="A0A1H5XL25"/>
<keyword evidence="3" id="KW-1185">Reference proteome</keyword>
<dbReference type="NCBIfam" id="NF041384">
    <property type="entry name" value="YHS_seleno_dom"/>
    <property type="match status" value="1"/>
</dbReference>
<evidence type="ECO:0008006" key="4">
    <source>
        <dbReference type="Google" id="ProtNLM"/>
    </source>
</evidence>
<feature type="chain" id="PRO_5009289567" description="YHS domain-containing protein" evidence="1">
    <location>
        <begin position="23"/>
        <end position="148"/>
    </location>
</feature>
<sequence length="148" mass="16340">MPLRRPFALFAALFVMTVSAWADPPVVSAEGGVAIRGYDTVAYFRQGQAVRGRPDIAVQWKGAVWRFASEDNRETFESNPRAYAPRFGGYCAYAVSRGHLAAGDPRAWRIVGGHLYLIHDPALKRAWERDIPGNLALAEANWPAVLGQ</sequence>
<accession>A0A1H5XL25</accession>
<dbReference type="Proteomes" id="UP000236742">
    <property type="component" value="Unassembled WGS sequence"/>
</dbReference>